<sequence length="65" mass="7513">MKKITEHNTLGFIVDLKSNKRQIKEAVKKPYDVQAAKINTLIWDTYSPNAGRTGRRKRTYDSCLT</sequence>
<protein>
    <submittedName>
        <fullName evidence="4">Uncharacterized protein</fullName>
    </submittedName>
</protein>
<dbReference type="OrthoDB" id="1267328at2759"/>
<keyword evidence="3" id="KW-0687">Ribonucleoprotein</keyword>
<dbReference type="SUPFAM" id="SSF54189">
    <property type="entry name" value="Ribosomal proteins S24e, L23 and L15e"/>
    <property type="match status" value="1"/>
</dbReference>
<dbReference type="PANTHER" id="PTHR11620">
    <property type="entry name" value="60S RIBOSOMAL PROTEIN L23A"/>
    <property type="match status" value="1"/>
</dbReference>
<dbReference type="STRING" id="50990.A0A4Y7Q9W4"/>
<dbReference type="VEuPathDB" id="FungiDB:BD410DRAFT_786492"/>
<evidence type="ECO:0000313" key="5">
    <source>
        <dbReference type="Proteomes" id="UP000294933"/>
    </source>
</evidence>
<keyword evidence="5" id="KW-1185">Reference proteome</keyword>
<evidence type="ECO:0000313" key="4">
    <source>
        <dbReference type="EMBL" id="TDL24374.1"/>
    </source>
</evidence>
<evidence type="ECO:0000256" key="1">
    <source>
        <dbReference type="ARBA" id="ARBA00006700"/>
    </source>
</evidence>
<dbReference type="GO" id="GO:0003735">
    <property type="term" value="F:structural constituent of ribosome"/>
    <property type="evidence" value="ECO:0007669"/>
    <property type="project" value="InterPro"/>
</dbReference>
<evidence type="ECO:0000256" key="3">
    <source>
        <dbReference type="ARBA" id="ARBA00023274"/>
    </source>
</evidence>
<dbReference type="InterPro" id="IPR013025">
    <property type="entry name" value="Ribosomal_uL23-like"/>
</dbReference>
<gene>
    <name evidence="4" type="ORF">BD410DRAFT_786492</name>
</gene>
<dbReference type="EMBL" id="ML170167">
    <property type="protein sequence ID" value="TDL24374.1"/>
    <property type="molecule type" value="Genomic_DNA"/>
</dbReference>
<dbReference type="GO" id="GO:0005840">
    <property type="term" value="C:ribosome"/>
    <property type="evidence" value="ECO:0007669"/>
    <property type="project" value="UniProtKB-KW"/>
</dbReference>
<dbReference type="InterPro" id="IPR012678">
    <property type="entry name" value="Ribosomal_uL23/eL15/eS24_sf"/>
</dbReference>
<keyword evidence="2" id="KW-0689">Ribosomal protein</keyword>
<dbReference type="Gene3D" id="3.30.70.330">
    <property type="match status" value="1"/>
</dbReference>
<dbReference type="GO" id="GO:1990904">
    <property type="term" value="C:ribonucleoprotein complex"/>
    <property type="evidence" value="ECO:0007669"/>
    <property type="project" value="UniProtKB-KW"/>
</dbReference>
<dbReference type="Pfam" id="PF00276">
    <property type="entry name" value="Ribosomal_L23"/>
    <property type="match status" value="1"/>
</dbReference>
<name>A0A4Y7Q9W4_9AGAM</name>
<reference evidence="4 5" key="1">
    <citation type="submission" date="2018-06" db="EMBL/GenBank/DDBJ databases">
        <title>A transcriptomic atlas of mushroom development highlights an independent origin of complex multicellularity.</title>
        <authorList>
            <consortium name="DOE Joint Genome Institute"/>
            <person name="Krizsan K."/>
            <person name="Almasi E."/>
            <person name="Merenyi Z."/>
            <person name="Sahu N."/>
            <person name="Viragh M."/>
            <person name="Koszo T."/>
            <person name="Mondo S."/>
            <person name="Kiss B."/>
            <person name="Balint B."/>
            <person name="Kues U."/>
            <person name="Barry K."/>
            <person name="Hegedus J.C."/>
            <person name="Henrissat B."/>
            <person name="Johnson J."/>
            <person name="Lipzen A."/>
            <person name="Ohm R."/>
            <person name="Nagy I."/>
            <person name="Pangilinan J."/>
            <person name="Yan J."/>
            <person name="Xiong Y."/>
            <person name="Grigoriev I.V."/>
            <person name="Hibbett D.S."/>
            <person name="Nagy L.G."/>
        </authorList>
    </citation>
    <scope>NUCLEOTIDE SEQUENCE [LARGE SCALE GENOMIC DNA]</scope>
    <source>
        <strain evidence="4 5">SZMC22713</strain>
    </source>
</reference>
<organism evidence="4 5">
    <name type="scientific">Rickenella mellea</name>
    <dbReference type="NCBI Taxonomy" id="50990"/>
    <lineage>
        <taxon>Eukaryota</taxon>
        <taxon>Fungi</taxon>
        <taxon>Dikarya</taxon>
        <taxon>Basidiomycota</taxon>
        <taxon>Agaricomycotina</taxon>
        <taxon>Agaricomycetes</taxon>
        <taxon>Hymenochaetales</taxon>
        <taxon>Rickenellaceae</taxon>
        <taxon>Rickenella</taxon>
    </lineage>
</organism>
<dbReference type="Proteomes" id="UP000294933">
    <property type="component" value="Unassembled WGS sequence"/>
</dbReference>
<dbReference type="InterPro" id="IPR012677">
    <property type="entry name" value="Nucleotide-bd_a/b_plait_sf"/>
</dbReference>
<comment type="similarity">
    <text evidence="1">Belongs to the universal ribosomal protein uL23 family.</text>
</comment>
<dbReference type="AlphaFoldDB" id="A0A4Y7Q9W4"/>
<dbReference type="GO" id="GO:0006412">
    <property type="term" value="P:translation"/>
    <property type="evidence" value="ECO:0007669"/>
    <property type="project" value="InterPro"/>
</dbReference>
<accession>A0A4Y7Q9W4</accession>
<evidence type="ECO:0000256" key="2">
    <source>
        <dbReference type="ARBA" id="ARBA00022980"/>
    </source>
</evidence>
<proteinExistence type="inferred from homology"/>